<sequence length="360" mass="38344">MRRVPLAVGVVVALALAGCAEDPATDPTPPPAPAESASDAAGTSPAFEPGSAAPVWWDADGLHRGDLVEPTAVPLRTTEATIGGAATRHLALVRTGALYRDHRDGRVWFHPWGSPPRVVGRSTAAGPGGDPEGDTAAWFDGDELVVYDTVRDEVLSRTREPVAVSDRAEYVEHVGHGNGWVHVSPTQVVWRYGGDASYAVARRDLVAGASQSPWRPRPSAGAARRFVDLSNHTAVWVAGRAHEGLGTFAYDSDETEGTTAIDAVLEYPGRLSPDGWWLLTAELDDGAHGVAFTDLRSGETWKPFDEATYAFFSWAYGDVAVMRTQRQVGDGPWLLTSCSASTRSCVELPTAGDVVVLPNP</sequence>
<feature type="chain" id="PRO_5038863913" description="WD40 repeat domain-containing protein" evidence="2">
    <location>
        <begin position="21"/>
        <end position="360"/>
    </location>
</feature>
<dbReference type="AlphaFoldDB" id="A0A4Q2SCI9"/>
<name>A0A4Q2SCI9_9ACTN</name>
<dbReference type="PROSITE" id="PS51257">
    <property type="entry name" value="PROKAR_LIPOPROTEIN"/>
    <property type="match status" value="1"/>
</dbReference>
<evidence type="ECO:0000313" key="4">
    <source>
        <dbReference type="Proteomes" id="UP000293291"/>
    </source>
</evidence>
<feature type="region of interest" description="Disordered" evidence="1">
    <location>
        <begin position="22"/>
        <end position="54"/>
    </location>
</feature>
<organism evidence="3 4">
    <name type="scientific">Nocardioides ganghwensis</name>
    <dbReference type="NCBI Taxonomy" id="252230"/>
    <lineage>
        <taxon>Bacteria</taxon>
        <taxon>Bacillati</taxon>
        <taxon>Actinomycetota</taxon>
        <taxon>Actinomycetes</taxon>
        <taxon>Propionibacteriales</taxon>
        <taxon>Nocardioidaceae</taxon>
        <taxon>Nocardioides</taxon>
    </lineage>
</organism>
<reference evidence="3 4" key="1">
    <citation type="submission" date="2019-01" db="EMBL/GenBank/DDBJ databases">
        <title>Novel species of Nocardioides.</title>
        <authorList>
            <person name="Liu Q."/>
            <person name="Xin Y.-H."/>
        </authorList>
    </citation>
    <scope>NUCLEOTIDE SEQUENCE [LARGE SCALE GENOMIC DNA]</scope>
    <source>
        <strain evidence="3 4">CGMCC 4.6875</strain>
    </source>
</reference>
<protein>
    <recommendedName>
        <fullName evidence="5">WD40 repeat domain-containing protein</fullName>
    </recommendedName>
</protein>
<feature type="signal peptide" evidence="2">
    <location>
        <begin position="1"/>
        <end position="20"/>
    </location>
</feature>
<keyword evidence="2" id="KW-0732">Signal</keyword>
<gene>
    <name evidence="3" type="ORF">EUA07_14805</name>
</gene>
<keyword evidence="4" id="KW-1185">Reference proteome</keyword>
<dbReference type="Proteomes" id="UP000293291">
    <property type="component" value="Unassembled WGS sequence"/>
</dbReference>
<evidence type="ECO:0000313" key="3">
    <source>
        <dbReference type="EMBL" id="RYC00051.1"/>
    </source>
</evidence>
<evidence type="ECO:0000256" key="2">
    <source>
        <dbReference type="SAM" id="SignalP"/>
    </source>
</evidence>
<accession>A0A4Q2SCI9</accession>
<evidence type="ECO:0008006" key="5">
    <source>
        <dbReference type="Google" id="ProtNLM"/>
    </source>
</evidence>
<dbReference type="RefSeq" id="WP_129455947.1">
    <property type="nucleotide sequence ID" value="NZ_JACXYX010000001.1"/>
</dbReference>
<comment type="caution">
    <text evidence="3">The sequence shown here is derived from an EMBL/GenBank/DDBJ whole genome shotgun (WGS) entry which is preliminary data.</text>
</comment>
<dbReference type="OrthoDB" id="3764848at2"/>
<evidence type="ECO:0000256" key="1">
    <source>
        <dbReference type="SAM" id="MobiDB-lite"/>
    </source>
</evidence>
<proteinExistence type="predicted"/>
<dbReference type="EMBL" id="SDWU01000016">
    <property type="protein sequence ID" value="RYC00051.1"/>
    <property type="molecule type" value="Genomic_DNA"/>
</dbReference>